<gene>
    <name evidence="6" type="ORF">AVENLUH5627_03573</name>
</gene>
<evidence type="ECO:0000313" key="6">
    <source>
        <dbReference type="EMBL" id="KXZ62034.1"/>
    </source>
</evidence>
<evidence type="ECO:0000256" key="5">
    <source>
        <dbReference type="SAM" id="Phobius"/>
    </source>
</evidence>
<sequence>MNILFAPRVRTMSSRIIGLALAVIVAMSFSEWHFQAPFVEHILWFFGWLFVGLGIMGRIWCSIYISGYKNSQLVTQGPYSLCRNPLYLFSYLGGLGIMFLTETFFFPVIFSLYFLCYYHYVIRQEEKFLSKKYGSEYLDYCNQIPRFIPSLKNYKEPEYYQVSPKHFRIFLVQVVWFLWIAAFVQLFEELRLFGVIPSVFSLF</sequence>
<keyword evidence="3 5" id="KW-1133">Transmembrane helix</keyword>
<dbReference type="RefSeq" id="WP_061519906.1">
    <property type="nucleotide sequence ID" value="NZ_JRUE01000264.1"/>
</dbReference>
<feature type="transmembrane region" description="Helical" evidence="5">
    <location>
        <begin position="12"/>
        <end position="30"/>
    </location>
</feature>
<evidence type="ECO:0000256" key="1">
    <source>
        <dbReference type="ARBA" id="ARBA00004127"/>
    </source>
</evidence>
<organism evidence="6 7">
    <name type="scientific">Acinetobacter venetianus</name>
    <dbReference type="NCBI Taxonomy" id="52133"/>
    <lineage>
        <taxon>Bacteria</taxon>
        <taxon>Pseudomonadati</taxon>
        <taxon>Pseudomonadota</taxon>
        <taxon>Gammaproteobacteria</taxon>
        <taxon>Moraxellales</taxon>
        <taxon>Moraxellaceae</taxon>
        <taxon>Acinetobacter</taxon>
    </lineage>
</organism>
<dbReference type="InterPro" id="IPR007318">
    <property type="entry name" value="Phopholipid_MeTrfase"/>
</dbReference>
<evidence type="ECO:0000256" key="2">
    <source>
        <dbReference type="ARBA" id="ARBA00022692"/>
    </source>
</evidence>
<dbReference type="PANTHER" id="PTHR12714">
    <property type="entry name" value="PROTEIN-S ISOPRENYLCYSTEINE O-METHYLTRANSFERASE"/>
    <property type="match status" value="1"/>
</dbReference>
<accession>A0A150HJ85</accession>
<evidence type="ECO:0000256" key="4">
    <source>
        <dbReference type="ARBA" id="ARBA00023136"/>
    </source>
</evidence>
<evidence type="ECO:0000256" key="3">
    <source>
        <dbReference type="ARBA" id="ARBA00022989"/>
    </source>
</evidence>
<dbReference type="AlphaFoldDB" id="A0A150HJ85"/>
<dbReference type="GO" id="GO:0012505">
    <property type="term" value="C:endomembrane system"/>
    <property type="evidence" value="ECO:0007669"/>
    <property type="project" value="UniProtKB-SubCell"/>
</dbReference>
<feature type="transmembrane region" description="Helical" evidence="5">
    <location>
        <begin position="169"/>
        <end position="187"/>
    </location>
</feature>
<evidence type="ECO:0000313" key="7">
    <source>
        <dbReference type="Proteomes" id="UP000075680"/>
    </source>
</evidence>
<protein>
    <recommendedName>
        <fullName evidence="8">Isoprenylcysteine carboxylmethyltransferase family protein</fullName>
    </recommendedName>
</protein>
<dbReference type="Gene3D" id="1.20.120.1630">
    <property type="match status" value="1"/>
</dbReference>
<reference evidence="6 7" key="1">
    <citation type="journal article" date="2016" name="Sci. Rep.">
        <title>Genomic and phenotypic characterization of the species Acinetobacter venetianus.</title>
        <authorList>
            <person name="Fondi M."/>
            <person name="Maida I."/>
            <person name="Perrin E."/>
            <person name="Orlandini V."/>
            <person name="La Torre L."/>
            <person name="Bosi E."/>
            <person name="Negroni A."/>
            <person name="Zanaroli G."/>
            <person name="Fava F."/>
            <person name="Decorosi F."/>
            <person name="Giovannetti L."/>
            <person name="Viti C."/>
            <person name="Vaneechoutte M."/>
            <person name="Dijkshoorn L."/>
            <person name="Fani R."/>
        </authorList>
    </citation>
    <scope>NUCLEOTIDE SEQUENCE [LARGE SCALE GENOMIC DNA]</scope>
    <source>
        <strain evidence="6 7">LUH5627</strain>
    </source>
</reference>
<comment type="caution">
    <text evidence="6">The sequence shown here is derived from an EMBL/GenBank/DDBJ whole genome shotgun (WGS) entry which is preliminary data.</text>
</comment>
<evidence type="ECO:0008006" key="8">
    <source>
        <dbReference type="Google" id="ProtNLM"/>
    </source>
</evidence>
<dbReference type="PANTHER" id="PTHR12714:SF9">
    <property type="entry name" value="PROTEIN-S-ISOPRENYLCYSTEINE O-METHYLTRANSFERASE"/>
    <property type="match status" value="1"/>
</dbReference>
<feature type="transmembrane region" description="Helical" evidence="5">
    <location>
        <begin position="104"/>
        <end position="122"/>
    </location>
</feature>
<dbReference type="PATRIC" id="fig|52133.18.peg.3656"/>
<dbReference type="GO" id="GO:0016740">
    <property type="term" value="F:transferase activity"/>
    <property type="evidence" value="ECO:0007669"/>
    <property type="project" value="UniProtKB-ARBA"/>
</dbReference>
<name>A0A150HJ85_9GAMM</name>
<feature type="transmembrane region" description="Helical" evidence="5">
    <location>
        <begin position="81"/>
        <end position="98"/>
    </location>
</feature>
<keyword evidence="2 5" id="KW-0812">Transmembrane</keyword>
<keyword evidence="4 5" id="KW-0472">Membrane</keyword>
<dbReference type="Proteomes" id="UP000075680">
    <property type="component" value="Unassembled WGS sequence"/>
</dbReference>
<proteinExistence type="predicted"/>
<dbReference type="Pfam" id="PF04191">
    <property type="entry name" value="PEMT"/>
    <property type="match status" value="1"/>
</dbReference>
<comment type="subcellular location">
    <subcellularLocation>
        <location evidence="1">Endomembrane system</location>
        <topology evidence="1">Multi-pass membrane protein</topology>
    </subcellularLocation>
</comment>
<dbReference type="EMBL" id="JRUE01000264">
    <property type="protein sequence ID" value="KXZ62034.1"/>
    <property type="molecule type" value="Genomic_DNA"/>
</dbReference>
<feature type="transmembrane region" description="Helical" evidence="5">
    <location>
        <begin position="42"/>
        <end position="61"/>
    </location>
</feature>